<evidence type="ECO:0000256" key="1">
    <source>
        <dbReference type="SAM" id="Phobius"/>
    </source>
</evidence>
<organism evidence="2 3">
    <name type="scientific">Selenomonas ruminantium</name>
    <dbReference type="NCBI Taxonomy" id="971"/>
    <lineage>
        <taxon>Bacteria</taxon>
        <taxon>Bacillati</taxon>
        <taxon>Bacillota</taxon>
        <taxon>Negativicutes</taxon>
        <taxon>Selenomonadales</taxon>
        <taxon>Selenomonadaceae</taxon>
        <taxon>Selenomonas</taxon>
    </lineage>
</organism>
<evidence type="ECO:0000313" key="2">
    <source>
        <dbReference type="EMBL" id="SEA14772.1"/>
    </source>
</evidence>
<sequence length="63" mass="6930">MLEIINYFRIRYMGEKAQGLVEYALLLAFIVVVGAAVAGSDSIQSHVSNIFTNVKNIVNNADK</sequence>
<name>A0A1H3YUQ0_SELRU</name>
<dbReference type="RefSeq" id="WP_074672623.1">
    <property type="nucleotide sequence ID" value="NZ_FNQG01000009.1"/>
</dbReference>
<evidence type="ECO:0000313" key="3">
    <source>
        <dbReference type="Proteomes" id="UP000183469"/>
    </source>
</evidence>
<reference evidence="2 3" key="1">
    <citation type="submission" date="2016-10" db="EMBL/GenBank/DDBJ databases">
        <authorList>
            <person name="de Groot N.N."/>
        </authorList>
    </citation>
    <scope>NUCLEOTIDE SEQUENCE [LARGE SCALE GENOMIC DNA]</scope>
    <source>
        <strain evidence="2 3">DSM 2872</strain>
    </source>
</reference>
<protein>
    <submittedName>
        <fullName evidence="2">Pilus assembly protein Flp/PilA</fullName>
    </submittedName>
</protein>
<dbReference type="EMBL" id="FNQG01000009">
    <property type="protein sequence ID" value="SEA14772.1"/>
    <property type="molecule type" value="Genomic_DNA"/>
</dbReference>
<keyword evidence="1" id="KW-1133">Transmembrane helix</keyword>
<feature type="transmembrane region" description="Helical" evidence="1">
    <location>
        <begin position="20"/>
        <end position="39"/>
    </location>
</feature>
<accession>A0A1H3YUQ0</accession>
<dbReference type="Proteomes" id="UP000183469">
    <property type="component" value="Unassembled WGS sequence"/>
</dbReference>
<dbReference type="AlphaFoldDB" id="A0A1H3YUQ0"/>
<gene>
    <name evidence="2" type="ORF">SAMN05660648_02121</name>
</gene>
<keyword evidence="1" id="KW-0472">Membrane</keyword>
<proteinExistence type="predicted"/>
<keyword evidence="1" id="KW-0812">Transmembrane</keyword>